<evidence type="ECO:0000313" key="1">
    <source>
        <dbReference type="EMBL" id="AIR03960.1"/>
    </source>
</evidence>
<reference evidence="1 2" key="1">
    <citation type="submission" date="2014-09" db="EMBL/GenBank/DDBJ databases">
        <title>Cedecea neteri SSMD04 Genome Sequencing.</title>
        <authorList>
            <person name="Tan J.-Y."/>
        </authorList>
    </citation>
    <scope>NUCLEOTIDE SEQUENCE [LARGE SCALE GENOMIC DNA]</scope>
    <source>
        <strain evidence="1 2">SSMD04</strain>
    </source>
</reference>
<accession>A0A089RBM7</accession>
<evidence type="ECO:0000313" key="2">
    <source>
        <dbReference type="Proteomes" id="UP000029481"/>
    </source>
</evidence>
<name>A0A089RBM7_9ENTR</name>
<proteinExistence type="predicted"/>
<sequence length="59" mass="6489">MCRQALESGQLVTLLPEYTVPSFSAFLLYPPINKASREVSACAAFLKSALAERLQENIT</sequence>
<dbReference type="Proteomes" id="UP000029481">
    <property type="component" value="Chromosome"/>
</dbReference>
<dbReference type="AlphaFoldDB" id="A0A089RBM7"/>
<keyword evidence="2" id="KW-1185">Reference proteome</keyword>
<dbReference type="KEGG" id="cnt:JT31_04845"/>
<organism evidence="1 2">
    <name type="scientific">Cedecea neteri</name>
    <dbReference type="NCBI Taxonomy" id="158822"/>
    <lineage>
        <taxon>Bacteria</taxon>
        <taxon>Pseudomonadati</taxon>
        <taxon>Pseudomonadota</taxon>
        <taxon>Gammaproteobacteria</taxon>
        <taxon>Enterobacterales</taxon>
        <taxon>Enterobacteriaceae</taxon>
        <taxon>Cedecea</taxon>
    </lineage>
</organism>
<protein>
    <submittedName>
        <fullName evidence="1">Uncharacterized protein</fullName>
    </submittedName>
</protein>
<dbReference type="Gene3D" id="3.40.190.290">
    <property type="match status" value="1"/>
</dbReference>
<gene>
    <name evidence="1" type="ORF">JT31_04845</name>
</gene>
<dbReference type="EMBL" id="CP009451">
    <property type="protein sequence ID" value="AIR03960.1"/>
    <property type="molecule type" value="Genomic_DNA"/>
</dbReference>